<dbReference type="SMART" id="SM00356">
    <property type="entry name" value="ZnF_C3H1"/>
    <property type="match status" value="5"/>
</dbReference>
<dbReference type="PROSITE" id="PS50103">
    <property type="entry name" value="ZF_C3H1"/>
    <property type="match status" value="3"/>
</dbReference>
<dbReference type="Proteomes" id="UP001428341">
    <property type="component" value="Unassembled WGS sequence"/>
</dbReference>
<evidence type="ECO:0000313" key="10">
    <source>
        <dbReference type="Proteomes" id="UP001428341"/>
    </source>
</evidence>
<dbReference type="GO" id="GO:0003677">
    <property type="term" value="F:DNA binding"/>
    <property type="evidence" value="ECO:0007669"/>
    <property type="project" value="UniProtKB-KW"/>
</dbReference>
<feature type="domain" description="C3H1-type" evidence="8">
    <location>
        <begin position="1925"/>
        <end position="1954"/>
    </location>
</feature>
<proteinExistence type="predicted"/>
<organism evidence="9 10">
    <name type="scientific">Citrus x changshan-huyou</name>
    <dbReference type="NCBI Taxonomy" id="2935761"/>
    <lineage>
        <taxon>Eukaryota</taxon>
        <taxon>Viridiplantae</taxon>
        <taxon>Streptophyta</taxon>
        <taxon>Embryophyta</taxon>
        <taxon>Tracheophyta</taxon>
        <taxon>Spermatophyta</taxon>
        <taxon>Magnoliopsida</taxon>
        <taxon>eudicotyledons</taxon>
        <taxon>Gunneridae</taxon>
        <taxon>Pentapetalae</taxon>
        <taxon>rosids</taxon>
        <taxon>malvids</taxon>
        <taxon>Sapindales</taxon>
        <taxon>Rutaceae</taxon>
        <taxon>Aurantioideae</taxon>
        <taxon>Citrus</taxon>
    </lineage>
</organism>
<feature type="compositionally biased region" description="Polar residues" evidence="7">
    <location>
        <begin position="1340"/>
        <end position="1349"/>
    </location>
</feature>
<protein>
    <recommendedName>
        <fullName evidence="8">C3H1-type domain-containing protein</fullName>
    </recommendedName>
</protein>
<feature type="compositionally biased region" description="Basic residues" evidence="7">
    <location>
        <begin position="1352"/>
        <end position="1361"/>
    </location>
</feature>
<evidence type="ECO:0000313" key="9">
    <source>
        <dbReference type="EMBL" id="KAK9216238.1"/>
    </source>
</evidence>
<evidence type="ECO:0000256" key="7">
    <source>
        <dbReference type="SAM" id="MobiDB-lite"/>
    </source>
</evidence>
<dbReference type="PANTHER" id="PTHR46156">
    <property type="entry name" value="CCCH ZINGC FINGER"/>
    <property type="match status" value="1"/>
</dbReference>
<dbReference type="FunFam" id="4.10.1000.10:FF:000022">
    <property type="entry name" value="Zinc finger CCCH domain-containing protein 7"/>
    <property type="match status" value="1"/>
</dbReference>
<feature type="compositionally biased region" description="Low complexity" evidence="7">
    <location>
        <begin position="79"/>
        <end position="90"/>
    </location>
</feature>
<evidence type="ECO:0000259" key="8">
    <source>
        <dbReference type="PROSITE" id="PS50103"/>
    </source>
</evidence>
<keyword evidence="2" id="KW-0677">Repeat</keyword>
<keyword evidence="5" id="KW-0238">DNA-binding</keyword>
<dbReference type="PANTHER" id="PTHR46156:SF1">
    <property type="entry name" value="ZINC FINGER CCCH DOMAIN-CONTAINING PROTEIN 3"/>
    <property type="match status" value="1"/>
</dbReference>
<feature type="compositionally biased region" description="Polar residues" evidence="7">
    <location>
        <begin position="91"/>
        <end position="102"/>
    </location>
</feature>
<dbReference type="Gene3D" id="4.10.1000.10">
    <property type="entry name" value="Zinc finger, CCCH-type"/>
    <property type="match status" value="2"/>
</dbReference>
<feature type="region of interest" description="Disordered" evidence="7">
    <location>
        <begin position="307"/>
        <end position="328"/>
    </location>
</feature>
<dbReference type="GO" id="GO:0005634">
    <property type="term" value="C:nucleus"/>
    <property type="evidence" value="ECO:0007669"/>
    <property type="project" value="TreeGrafter"/>
</dbReference>
<feature type="region of interest" description="Disordered" evidence="7">
    <location>
        <begin position="1376"/>
        <end position="1416"/>
    </location>
</feature>
<sequence length="2169" mass="238526">MDSPYVHQSRYVTISSSPPPSNPNLYRPQIYLAPPPPHRPPPPHPPPQQQLLPPPPPPQQLYHHCQPPPTVPPPVQKVSFNSHHSQFQFSPNFSPNPKPQNQYHHHQRSNDFAHRISINDDRLQQHQQTDRRHHHHRQHPVADFESRQDVWDRHPRIQPDHRPVVSSLDRHHEFDHRPLSPYRSMDKIKHELDTTSYRFRERYSNDVVQFEHTSSNNSNQRVDFVSHRSQFVSTSDRLNSSNYDNQHGSQFDSNELMSNNVRDVGLNRPVFKERESRDSLLGRGSNSENSGDGVRAFSGKREFYASDAGRYGNNRGSREHSYEYNRTPRKQVQKKSALLRIQKPYYRNRDDGELHHLNYEIKSGSFRGKDQVVFSDRDVGEHEQREGSPVELDVSFKSNSLVAKAIVATSSSVSDTNLTPKKGNTRKIVMSNKDHSSLQMNKPLDSSRKLGGSRDAVNNALVSEDKDSKQAGKKVAPSCANKCDTNSNPCSSGSNTSPAKITVEKLKSIVPEKCGTTKTSALKVAKKKKVAKRVVKKAINPTVHVSGSQPTEKLDELLKADASTLGAPAASVLKMGVKPSKDKISSAAMASGHLDDLQAYTYEANMSPGTEQVGGSPETAMVSKEVSTDGDSCAPCVTKIKRKRSGSISRLACSSHKETKIDEGSVNADGCLHVLNTASNFDKDLTKLLNETNFSDIGGLEGADKHFCHNGHSLLHENSETKEYSEPLLREGRNINSDLKSLEEIRRHEVHVNTCSSAHGMNTTTSCNIGLLSSQEKMTDSEVGILNASSKQPCKGQMSSSVNSSTVEGFPSVMLPGRCEISAFSSSEETDFHNASTHVDRSNGDKGSCSGSDRVIINSEEINPGTGDYNGRQLATNEVTIAIEGGHAGGLANTMFSVGSREDGMSNNTDKCKVMTSVSDLPDAMVSDMDTGPVKAFSSVQSLNTALSVKDSFPVEVRVTEGLDVGLQSSSDGLSVFRGHNSTGGCCEANVSESSGLNGSSPENRKRRKVSANHPGFTSEIVPQISEGPVTPDLSTSGVELPSNSTEGQMHPEEGVAVSNMDTLCDSSLPPCPDGITVLLDSGSAQISSEVAVSVHTNASGFGDDSLKVEPRIVEPSLAFGESDNANVRTTCPPGSEGKQIVNEDPVVDGTNYNNEDMCTEKSKMENIEAFVVEEQVKACNVTTEFETPEHQSSDLNKILPATDVESDCCLLERGDLSRAYRALVADGDGVSTTNSYDEMMEFDSISELGSPEILSTVPVMNALNHEASASQISNEKVCRIEKIPSEEPVDEGFFNLSAHTSPSEHAKINLKLDDMLESAHLVAQRTVSLPAQDVKDTGLTLNPMSGETNGKKHQASHCVSRIHPRRSSSVFTASRDLASSTRTTCTTRPRTWHRTESSSASPAPGNKSLLPPQNQLPKKVAKFQSMSYIRKGNSLVRKPAPVAAVSQVSHGLTSSVYWLNSSGIGESKKTRGSEGGADVVDPTSFLRGVNAPLERPRTPPLPVVAKVPNHATSSTGDYTSSPVAEPLPNGCSETKSDTQKLMEINDELNFSNAALNISKTPVNQTGSVNGLESQGELNDGTLCTSNVKRITYLKRKSNQLIAASNGCSLSVQNPDKTQSTASDGYYKRRKNQLIRTPLESQINQTVSLADGSFTSEGEKCAKDIFTRSDMSQSYKAVKKICKPIRFSLVWTLNSMQSSKSDDHFLYRGKVLPSLFPWKRTLYWRRFVQDPVSISNNSSLSAISRKLLLLRKRDTVYTRSNHGFSLRKYKVLSVGGSSLKWSKSIENRSKKVNEEATLAVAAVEKKRQENGAESFASETKIRIRSCRERIFRIGSVRYKMDSSRRTLQRISDDSSPCAAGPTLEKNAKKSYIPRRLVIGNDEFNVGRYVRIGNGNQLIRDPKRRARVLASEKVRWSLHTARLRLARKRKYCQFFTRFGKCNKDNGKCPYIHDPSKIAVCTKFLKGLCSNSDCKLTHKVIPERMPDCSYFLQGLCTNKNCPYRHVHVNPNASTCEGFLKGYCADGDECRKKHSYVCPTFKATGSCALGAKCRLHHPKSRSNGKKSRRSRKPKNTHGRYFGSMLVEDSESQTAMSERPTVQNNGNLFVEGKLVDYIGLDVSDKEAGETNDALHELLDFNDSGASELQLDDLDELIKPIRIMNSHPSSYSTG</sequence>
<feature type="compositionally biased region" description="Polar residues" evidence="7">
    <location>
        <begin position="483"/>
        <end position="498"/>
    </location>
</feature>
<feature type="zinc finger region" description="C3H1-type" evidence="6">
    <location>
        <begin position="1925"/>
        <end position="1954"/>
    </location>
</feature>
<feature type="region of interest" description="Disordered" evidence="7">
    <location>
        <begin position="122"/>
        <end position="148"/>
    </location>
</feature>
<feature type="domain" description="C3H1-type" evidence="8">
    <location>
        <begin position="2007"/>
        <end position="2034"/>
    </location>
</feature>
<feature type="region of interest" description="Disordered" evidence="7">
    <location>
        <begin position="991"/>
        <end position="1012"/>
    </location>
</feature>
<keyword evidence="10" id="KW-1185">Reference proteome</keyword>
<evidence type="ECO:0000256" key="1">
    <source>
        <dbReference type="ARBA" id="ARBA00022723"/>
    </source>
</evidence>
<feature type="domain" description="C3H1-type" evidence="8">
    <location>
        <begin position="1980"/>
        <end position="2006"/>
    </location>
</feature>
<evidence type="ECO:0000256" key="5">
    <source>
        <dbReference type="ARBA" id="ARBA00023125"/>
    </source>
</evidence>
<feature type="zinc finger region" description="C3H1-type" evidence="6">
    <location>
        <begin position="1980"/>
        <end position="2006"/>
    </location>
</feature>
<keyword evidence="4 6" id="KW-0862">Zinc</keyword>
<feature type="region of interest" description="Disordered" evidence="7">
    <location>
        <begin position="1493"/>
        <end position="1535"/>
    </location>
</feature>
<feature type="region of interest" description="Disordered" evidence="7">
    <location>
        <begin position="274"/>
        <end position="295"/>
    </location>
</feature>
<feature type="compositionally biased region" description="Polar residues" evidence="7">
    <location>
        <begin position="1511"/>
        <end position="1523"/>
    </location>
</feature>
<feature type="region of interest" description="Disordered" evidence="7">
    <location>
        <begin position="234"/>
        <end position="253"/>
    </location>
</feature>
<feature type="compositionally biased region" description="Pro residues" evidence="7">
    <location>
        <begin position="66"/>
        <end position="75"/>
    </location>
</feature>
<dbReference type="FunFam" id="4.10.1000.10:FF:000008">
    <property type="entry name" value="zinc finger CCCH domain-containing protein 3"/>
    <property type="match status" value="1"/>
</dbReference>
<reference evidence="9 10" key="1">
    <citation type="submission" date="2024-05" db="EMBL/GenBank/DDBJ databases">
        <title>Haplotype-resolved chromosome-level genome assembly of Huyou (Citrus changshanensis).</title>
        <authorList>
            <person name="Miao C."/>
            <person name="Chen W."/>
            <person name="Wu Y."/>
            <person name="Wang L."/>
            <person name="Zhao S."/>
            <person name="Grierson D."/>
            <person name="Xu C."/>
            <person name="Chen K."/>
        </authorList>
    </citation>
    <scope>NUCLEOTIDE SEQUENCE [LARGE SCALE GENOMIC DNA]</scope>
    <source>
        <strain evidence="9">01-14</strain>
        <tissue evidence="9">Leaf</tissue>
    </source>
</reference>
<feature type="region of interest" description="Disordered" evidence="7">
    <location>
        <begin position="430"/>
        <end position="498"/>
    </location>
</feature>
<accession>A0AAP0QR36</accession>
<feature type="compositionally biased region" description="Basic residues" evidence="7">
    <location>
        <begin position="2053"/>
        <end position="2074"/>
    </location>
</feature>
<feature type="zinc finger region" description="C3H1-type" evidence="6">
    <location>
        <begin position="2007"/>
        <end position="2034"/>
    </location>
</feature>
<evidence type="ECO:0000256" key="6">
    <source>
        <dbReference type="PROSITE-ProRule" id="PRU00723"/>
    </source>
</evidence>
<evidence type="ECO:0000256" key="4">
    <source>
        <dbReference type="ARBA" id="ARBA00022833"/>
    </source>
</evidence>
<dbReference type="InterPro" id="IPR000571">
    <property type="entry name" value="Znf_CCCH"/>
</dbReference>
<evidence type="ECO:0000256" key="3">
    <source>
        <dbReference type="ARBA" id="ARBA00022771"/>
    </source>
</evidence>
<keyword evidence="1 6" id="KW-0479">Metal-binding</keyword>
<comment type="caution">
    <text evidence="9">The sequence shown here is derived from an EMBL/GenBank/DDBJ whole genome shotgun (WGS) entry which is preliminary data.</text>
</comment>
<feature type="region of interest" description="Disordered" evidence="7">
    <location>
        <begin position="1335"/>
        <end position="1361"/>
    </location>
</feature>
<gene>
    <name evidence="9" type="ORF">WN944_008245</name>
</gene>
<evidence type="ECO:0000256" key="2">
    <source>
        <dbReference type="ARBA" id="ARBA00022737"/>
    </source>
</evidence>
<feature type="compositionally biased region" description="Polar residues" evidence="7">
    <location>
        <begin position="991"/>
        <end position="1002"/>
    </location>
</feature>
<feature type="region of interest" description="Disordered" evidence="7">
    <location>
        <begin position="2053"/>
        <end position="2078"/>
    </location>
</feature>
<name>A0AAP0QR36_9ROSI</name>
<keyword evidence="3 6" id="KW-0863">Zinc-finger</keyword>
<dbReference type="GO" id="GO:0008270">
    <property type="term" value="F:zinc ion binding"/>
    <property type="evidence" value="ECO:0007669"/>
    <property type="project" value="UniProtKB-KW"/>
</dbReference>
<dbReference type="EMBL" id="JBCGBO010000003">
    <property type="protein sequence ID" value="KAK9216238.1"/>
    <property type="molecule type" value="Genomic_DNA"/>
</dbReference>
<feature type="compositionally biased region" description="Pro residues" evidence="7">
    <location>
        <begin position="33"/>
        <end position="59"/>
    </location>
</feature>
<feature type="region of interest" description="Disordered" evidence="7">
    <location>
        <begin position="1"/>
        <end position="108"/>
    </location>
</feature>